<reference evidence="3" key="1">
    <citation type="submission" date="2021-01" db="EMBL/GenBank/DDBJ databases">
        <title>Modified the classification status of verrucomicrobia.</title>
        <authorList>
            <person name="Feng X."/>
        </authorList>
    </citation>
    <scope>NUCLEOTIDE SEQUENCE</scope>
    <source>
        <strain evidence="3">JCM 18052</strain>
    </source>
</reference>
<feature type="region of interest" description="Disordered" evidence="1">
    <location>
        <begin position="99"/>
        <end position="118"/>
    </location>
</feature>
<proteinExistence type="predicted"/>
<evidence type="ECO:0000313" key="4">
    <source>
        <dbReference type="Proteomes" id="UP000600139"/>
    </source>
</evidence>
<evidence type="ECO:0000313" key="3">
    <source>
        <dbReference type="EMBL" id="MBK1816455.1"/>
    </source>
</evidence>
<comment type="caution">
    <text evidence="3">The sequence shown here is derived from an EMBL/GenBank/DDBJ whole genome shotgun (WGS) entry which is preliminary data.</text>
</comment>
<dbReference type="AlphaFoldDB" id="A0A934VBT5"/>
<dbReference type="EMBL" id="JAENIK010000011">
    <property type="protein sequence ID" value="MBK1816455.1"/>
    <property type="molecule type" value="Genomic_DNA"/>
</dbReference>
<name>A0A934VBT5_9BACT</name>
<evidence type="ECO:0000256" key="2">
    <source>
        <dbReference type="SAM" id="SignalP"/>
    </source>
</evidence>
<gene>
    <name evidence="3" type="ORF">JIN84_12580</name>
</gene>
<feature type="chain" id="PRO_5037527332" evidence="2">
    <location>
        <begin position="21"/>
        <end position="320"/>
    </location>
</feature>
<dbReference type="Proteomes" id="UP000600139">
    <property type="component" value="Unassembled WGS sequence"/>
</dbReference>
<feature type="signal peptide" evidence="2">
    <location>
        <begin position="1"/>
        <end position="20"/>
    </location>
</feature>
<accession>A0A934VBT5</accession>
<sequence length="320" mass="35464">MKWPMFFGNLLLVANLNAQAAEGTELLDKVISYPGSYSQVCDVFTSPTDIPYRAFEISGHREATFSRVKSAAIKENRESLVRAVRARLLAIDLAKPARSLPVDPSPDENENHEISSGADPMTLNPFLLDLIRETHAIEALQELLIIEGKLVKGIASAKDDAKAAPPVVDGWLVAEENEPSTSPVGSDDIGENPPESEKDPTPEEIARLDRKNHLFQARVAQRDVVMTIALLLREKSYAPYLKTTFEAAYAKGLKAQLKDEGVDDFKPGDPLTPDMEKMQMQIDKITGLPFLKFRSVTIPYSRESRDEIRAAAAQWISEHP</sequence>
<keyword evidence="2" id="KW-0732">Signal</keyword>
<dbReference type="RefSeq" id="WP_200351389.1">
    <property type="nucleotide sequence ID" value="NZ_BAABHZ010000006.1"/>
</dbReference>
<feature type="region of interest" description="Disordered" evidence="1">
    <location>
        <begin position="176"/>
        <end position="203"/>
    </location>
</feature>
<evidence type="ECO:0000256" key="1">
    <source>
        <dbReference type="SAM" id="MobiDB-lite"/>
    </source>
</evidence>
<organism evidence="3 4">
    <name type="scientific">Luteolibacter yonseiensis</name>
    <dbReference type="NCBI Taxonomy" id="1144680"/>
    <lineage>
        <taxon>Bacteria</taxon>
        <taxon>Pseudomonadati</taxon>
        <taxon>Verrucomicrobiota</taxon>
        <taxon>Verrucomicrobiia</taxon>
        <taxon>Verrucomicrobiales</taxon>
        <taxon>Verrucomicrobiaceae</taxon>
        <taxon>Luteolibacter</taxon>
    </lineage>
</organism>
<keyword evidence="4" id="KW-1185">Reference proteome</keyword>
<protein>
    <submittedName>
        <fullName evidence="3">Uncharacterized protein</fullName>
    </submittedName>
</protein>